<proteinExistence type="predicted"/>
<keyword evidence="1" id="KW-1185">Reference proteome</keyword>
<protein>
    <submittedName>
        <fullName evidence="2">Uncharacterized protein</fullName>
    </submittedName>
</protein>
<dbReference type="AlphaFoldDB" id="A0A1I7ZL73"/>
<dbReference type="Proteomes" id="UP000095287">
    <property type="component" value="Unplaced"/>
</dbReference>
<dbReference type="WBParaSite" id="L893_g27523.t1">
    <property type="protein sequence ID" value="L893_g27523.t1"/>
    <property type="gene ID" value="L893_g27523"/>
</dbReference>
<evidence type="ECO:0000313" key="2">
    <source>
        <dbReference type="WBParaSite" id="L893_g27523.t1"/>
    </source>
</evidence>
<organism evidence="1 2">
    <name type="scientific">Steinernema glaseri</name>
    <dbReference type="NCBI Taxonomy" id="37863"/>
    <lineage>
        <taxon>Eukaryota</taxon>
        <taxon>Metazoa</taxon>
        <taxon>Ecdysozoa</taxon>
        <taxon>Nematoda</taxon>
        <taxon>Chromadorea</taxon>
        <taxon>Rhabditida</taxon>
        <taxon>Tylenchina</taxon>
        <taxon>Panagrolaimomorpha</taxon>
        <taxon>Strongyloidoidea</taxon>
        <taxon>Steinernematidae</taxon>
        <taxon>Steinernema</taxon>
    </lineage>
</organism>
<sequence length="66" mass="7356">MTQLIRLILLDGESHLEGEGGIIIQSGGIWDIRNLLPCLLPSLVPCLSFDLRSWGLRLCLMDLSFC</sequence>
<reference evidence="2" key="1">
    <citation type="submission" date="2016-11" db="UniProtKB">
        <authorList>
            <consortium name="WormBaseParasite"/>
        </authorList>
    </citation>
    <scope>IDENTIFICATION</scope>
</reference>
<accession>A0A1I7ZL73</accession>
<evidence type="ECO:0000313" key="1">
    <source>
        <dbReference type="Proteomes" id="UP000095287"/>
    </source>
</evidence>
<name>A0A1I7ZL73_9BILA</name>